<organism evidence="1">
    <name type="scientific">marine sediment metagenome</name>
    <dbReference type="NCBI Taxonomy" id="412755"/>
    <lineage>
        <taxon>unclassified sequences</taxon>
        <taxon>metagenomes</taxon>
        <taxon>ecological metagenomes</taxon>
    </lineage>
</organism>
<evidence type="ECO:0000313" key="1">
    <source>
        <dbReference type="EMBL" id="KKN61844.1"/>
    </source>
</evidence>
<accession>A0A0F9S467</accession>
<reference evidence="1" key="1">
    <citation type="journal article" date="2015" name="Nature">
        <title>Complex archaea that bridge the gap between prokaryotes and eukaryotes.</title>
        <authorList>
            <person name="Spang A."/>
            <person name="Saw J.H."/>
            <person name="Jorgensen S.L."/>
            <person name="Zaremba-Niedzwiedzka K."/>
            <person name="Martijn J."/>
            <person name="Lind A.E."/>
            <person name="van Eijk R."/>
            <person name="Schleper C."/>
            <person name="Guy L."/>
            <person name="Ettema T.J."/>
        </authorList>
    </citation>
    <scope>NUCLEOTIDE SEQUENCE</scope>
</reference>
<gene>
    <name evidence="1" type="ORF">LCGC14_0517760</name>
</gene>
<dbReference type="EMBL" id="LAZR01000643">
    <property type="protein sequence ID" value="KKN61844.1"/>
    <property type="molecule type" value="Genomic_DNA"/>
</dbReference>
<protein>
    <submittedName>
        <fullName evidence="1">Uncharacterized protein</fullName>
    </submittedName>
</protein>
<comment type="caution">
    <text evidence="1">The sequence shown here is derived from an EMBL/GenBank/DDBJ whole genome shotgun (WGS) entry which is preliminary data.</text>
</comment>
<name>A0A0F9S467_9ZZZZ</name>
<dbReference type="AlphaFoldDB" id="A0A0F9S467"/>
<proteinExistence type="predicted"/>
<sequence>MNLGEQEFYQDEFFNDVIEKFKSYSYDPSNQLKLLCKSVIGLLKISNHITNPQFLINGLIYLNGLLQVHEPN</sequence>